<keyword evidence="6" id="KW-0175">Coiled coil</keyword>
<evidence type="ECO:0000313" key="10">
    <source>
        <dbReference type="Ensembl" id="ENSEBUP00000016517.1"/>
    </source>
</evidence>
<name>A0A8C4WWT0_EPTBU</name>
<reference evidence="10" key="1">
    <citation type="submission" date="2025-08" db="UniProtKB">
        <authorList>
            <consortium name="Ensembl"/>
        </authorList>
    </citation>
    <scope>IDENTIFICATION</scope>
</reference>
<feature type="region of interest" description="Disordered" evidence="7">
    <location>
        <begin position="608"/>
        <end position="633"/>
    </location>
</feature>
<dbReference type="GO" id="GO:0006816">
    <property type="term" value="P:calcium ion transport"/>
    <property type="evidence" value="ECO:0007669"/>
    <property type="project" value="TreeGrafter"/>
</dbReference>
<organism evidence="10 11">
    <name type="scientific">Eptatretus burgeri</name>
    <name type="common">Inshore hagfish</name>
    <dbReference type="NCBI Taxonomy" id="7764"/>
    <lineage>
        <taxon>Eukaryota</taxon>
        <taxon>Metazoa</taxon>
        <taxon>Chordata</taxon>
        <taxon>Craniata</taxon>
        <taxon>Vertebrata</taxon>
        <taxon>Cyclostomata</taxon>
        <taxon>Myxini</taxon>
        <taxon>Myxiniformes</taxon>
        <taxon>Myxinidae</taxon>
        <taxon>Eptatretinae</taxon>
        <taxon>Eptatretus</taxon>
    </lineage>
</organism>
<feature type="domain" description="Polycystin cation channel PKD1/PKD2" evidence="9">
    <location>
        <begin position="143"/>
        <end position="307"/>
    </location>
</feature>
<evidence type="ECO:0000259" key="9">
    <source>
        <dbReference type="Pfam" id="PF08016"/>
    </source>
</evidence>
<comment type="subcellular location">
    <subcellularLocation>
        <location evidence="1">Membrane</location>
        <topology evidence="1">Multi-pass membrane protein</topology>
    </subcellularLocation>
</comment>
<evidence type="ECO:0000256" key="7">
    <source>
        <dbReference type="SAM" id="MobiDB-lite"/>
    </source>
</evidence>
<evidence type="ECO:0000256" key="5">
    <source>
        <dbReference type="ARBA" id="ARBA00023136"/>
    </source>
</evidence>
<feature type="transmembrane region" description="Helical" evidence="8">
    <location>
        <begin position="336"/>
        <end position="359"/>
    </location>
</feature>
<dbReference type="InterPro" id="IPR013122">
    <property type="entry name" value="PKD1_2_channel"/>
</dbReference>
<accession>A0A8C4WWT0</accession>
<dbReference type="PANTHER" id="PTHR46730:SF1">
    <property type="entry name" value="PLAT DOMAIN-CONTAINING PROTEIN"/>
    <property type="match status" value="1"/>
</dbReference>
<keyword evidence="11" id="KW-1185">Reference proteome</keyword>
<dbReference type="Proteomes" id="UP000694388">
    <property type="component" value="Unplaced"/>
</dbReference>
<sequence>MNTQQLGPVTLWILRTTNTVPCLDIEPQNTAATSSFQNKMVLLQGLDQPNEEAFHPGTCPAEGPFSLGWNRSEAKGLFEWLQMADVSPPKVILLEIALHYPVTHLLTRILLMARHAVRNHSRPHISVHSTQLPCPGHWSEYCVMASELLLLLLILLHTCVQLLQGMDNGWAVHCWCLHRWFEVLLIMVSGVYVIHSMWHTTVTGQLLNLLERHGPQKQVDISELIRHARISQDLGMLLVFLLLLKGIGLLRIFAPTTSIVDGIFTACHGLLPVLLVLPFTTLAYLSMEHLSSMGSSQRGLFEAILSLFQGMLNPLLHGRLQGCFRISDVSHPSVFITFHLIIVTSIWAGTWFSMVQAVLQKKEIPTRSRHRMSITLRDAWTFMRECAANILGRNYRPQQVKPLPNLGIDLQEFENQLDELVSRMDALTGFCVYPAFHPVVSTSCLDGYKHAFKGWLNNTQFNQRRFKAKPQRSSADCVAIGGRLFDLETGQHVPCNPDKADYSPSLSRGHSFGCQLPVHLLTMLELDFELNLEVNPVCSSCLNKSSDVTSSSSLGQSQSSVCSTESVGFSSMSCCSESNDNKPLPSLCVACVKWPAIKNPKSKRDWNTAACLEPEPPSRLSNPSSKGVHLPEKYSPINRTFPKLYHKQRRPLRRSHAMTVHRLPDRTATRIPGDAVKHSNNLITVVEVHQQSATESQDHGWVETSDWLQSCTSSHCLNK</sequence>
<evidence type="ECO:0000256" key="4">
    <source>
        <dbReference type="ARBA" id="ARBA00022989"/>
    </source>
</evidence>
<keyword evidence="2 8" id="KW-0812">Transmembrane</keyword>
<evidence type="ECO:0000256" key="8">
    <source>
        <dbReference type="SAM" id="Phobius"/>
    </source>
</evidence>
<dbReference type="Pfam" id="PF08016">
    <property type="entry name" value="PKD_channel"/>
    <property type="match status" value="1"/>
</dbReference>
<feature type="transmembrane region" description="Helical" evidence="8">
    <location>
        <begin position="259"/>
        <end position="287"/>
    </location>
</feature>
<reference evidence="10" key="2">
    <citation type="submission" date="2025-09" db="UniProtKB">
        <authorList>
            <consortium name="Ensembl"/>
        </authorList>
    </citation>
    <scope>IDENTIFICATION</scope>
</reference>
<feature type="transmembrane region" description="Helical" evidence="8">
    <location>
        <begin position="234"/>
        <end position="253"/>
    </location>
</feature>
<dbReference type="PANTHER" id="PTHR46730">
    <property type="entry name" value="POLYCYSTIN-1"/>
    <property type="match status" value="1"/>
</dbReference>
<keyword evidence="4 8" id="KW-1133">Transmembrane helix</keyword>
<evidence type="ECO:0000256" key="1">
    <source>
        <dbReference type="ARBA" id="ARBA00004141"/>
    </source>
</evidence>
<protein>
    <recommendedName>
        <fullName evidence="9">Polycystin cation channel PKD1/PKD2 domain-containing protein</fullName>
    </recommendedName>
</protein>
<dbReference type="GO" id="GO:0005886">
    <property type="term" value="C:plasma membrane"/>
    <property type="evidence" value="ECO:0007669"/>
    <property type="project" value="TreeGrafter"/>
</dbReference>
<dbReference type="AlphaFoldDB" id="A0A8C4WWT0"/>
<evidence type="ECO:0000256" key="6">
    <source>
        <dbReference type="SAM" id="Coils"/>
    </source>
</evidence>
<feature type="coiled-coil region" evidence="6">
    <location>
        <begin position="403"/>
        <end position="430"/>
    </location>
</feature>
<evidence type="ECO:0000256" key="2">
    <source>
        <dbReference type="ARBA" id="ARBA00022692"/>
    </source>
</evidence>
<evidence type="ECO:0000256" key="3">
    <source>
        <dbReference type="ARBA" id="ARBA00022737"/>
    </source>
</evidence>
<feature type="transmembrane region" description="Helical" evidence="8">
    <location>
        <begin position="141"/>
        <end position="163"/>
    </location>
</feature>
<proteinExistence type="predicted"/>
<dbReference type="GO" id="GO:0005261">
    <property type="term" value="F:monoatomic cation channel activity"/>
    <property type="evidence" value="ECO:0007669"/>
    <property type="project" value="TreeGrafter"/>
</dbReference>
<keyword evidence="5 8" id="KW-0472">Membrane</keyword>
<dbReference type="Ensembl" id="ENSEBUT00000017093.1">
    <property type="protein sequence ID" value="ENSEBUP00000016517.1"/>
    <property type="gene ID" value="ENSEBUG00000010359.1"/>
</dbReference>
<keyword evidence="3" id="KW-0677">Repeat</keyword>
<feature type="transmembrane region" description="Helical" evidence="8">
    <location>
        <begin position="183"/>
        <end position="207"/>
    </location>
</feature>
<evidence type="ECO:0000313" key="11">
    <source>
        <dbReference type="Proteomes" id="UP000694388"/>
    </source>
</evidence>